<evidence type="ECO:0000256" key="1">
    <source>
        <dbReference type="ARBA" id="ARBA00001946"/>
    </source>
</evidence>
<sequence>METAFQYGRNLGIAFQLIDDLLDFVSCESVMGKPTSADLKLGLATAPVLFAAQEFPELHPMIMRRFSEDGDVEHARCLVAKSNGVGQTKLLATHHSKEAIKNMKQFTTSDAQQALIRLATVLLDRKN</sequence>
<comment type="cofactor">
    <cofactor evidence="1">
        <name>Mg(2+)</name>
        <dbReference type="ChEBI" id="CHEBI:18420"/>
    </cofactor>
</comment>
<keyword evidence="6" id="KW-0414">Isoprene biosynthesis</keyword>
<keyword evidence="3" id="KW-0808">Transferase</keyword>
<dbReference type="Gene3D" id="1.10.600.10">
    <property type="entry name" value="Farnesyl Diphosphate Synthase"/>
    <property type="match status" value="1"/>
</dbReference>
<comment type="similarity">
    <text evidence="2">Belongs to the FPP/GGPP synthase family.</text>
</comment>
<accession>A0A0B6Z5C4</accession>
<evidence type="ECO:0000256" key="3">
    <source>
        <dbReference type="ARBA" id="ARBA00022679"/>
    </source>
</evidence>
<dbReference type="GO" id="GO:0004659">
    <property type="term" value="F:prenyltransferase activity"/>
    <property type="evidence" value="ECO:0007669"/>
    <property type="project" value="InterPro"/>
</dbReference>
<dbReference type="EMBL" id="HACG01016878">
    <property type="protein sequence ID" value="CEK63743.1"/>
    <property type="molecule type" value="Transcribed_RNA"/>
</dbReference>
<dbReference type="GO" id="GO:0006744">
    <property type="term" value="P:ubiquinone biosynthetic process"/>
    <property type="evidence" value="ECO:0007669"/>
    <property type="project" value="TreeGrafter"/>
</dbReference>
<name>A0A0B6Z5C4_9EUPU</name>
<dbReference type="GO" id="GO:0005739">
    <property type="term" value="C:mitochondrion"/>
    <property type="evidence" value="ECO:0007669"/>
    <property type="project" value="TreeGrafter"/>
</dbReference>
<dbReference type="PANTHER" id="PTHR12001">
    <property type="entry name" value="GERANYLGERANYL PYROPHOSPHATE SYNTHASE"/>
    <property type="match status" value="1"/>
</dbReference>
<dbReference type="InterPro" id="IPR000092">
    <property type="entry name" value="Polyprenyl_synt"/>
</dbReference>
<reference evidence="7" key="1">
    <citation type="submission" date="2014-12" db="EMBL/GenBank/DDBJ databases">
        <title>Insight into the proteome of Arion vulgaris.</title>
        <authorList>
            <person name="Aradska J."/>
            <person name="Bulat T."/>
            <person name="Smidak R."/>
            <person name="Sarate P."/>
            <person name="Gangsoo J."/>
            <person name="Sialana F."/>
            <person name="Bilban M."/>
            <person name="Lubec G."/>
        </authorList>
    </citation>
    <scope>NUCLEOTIDE SEQUENCE</scope>
    <source>
        <tissue evidence="7">Skin</tissue>
    </source>
</reference>
<dbReference type="AlphaFoldDB" id="A0A0B6Z5C4"/>
<protein>
    <submittedName>
        <fullName evidence="7">Uncharacterized protein</fullName>
    </submittedName>
</protein>
<evidence type="ECO:0000256" key="6">
    <source>
        <dbReference type="ARBA" id="ARBA00023229"/>
    </source>
</evidence>
<dbReference type="GO" id="GO:0008299">
    <property type="term" value="P:isoprenoid biosynthetic process"/>
    <property type="evidence" value="ECO:0007669"/>
    <property type="project" value="UniProtKB-KW"/>
</dbReference>
<evidence type="ECO:0000256" key="4">
    <source>
        <dbReference type="ARBA" id="ARBA00022723"/>
    </source>
</evidence>
<gene>
    <name evidence="7" type="primary">ORF49296</name>
</gene>
<dbReference type="PROSITE" id="PS00444">
    <property type="entry name" value="POLYPRENYL_SYNTHASE_2"/>
    <property type="match status" value="1"/>
</dbReference>
<dbReference type="GO" id="GO:1990234">
    <property type="term" value="C:transferase complex"/>
    <property type="evidence" value="ECO:0007669"/>
    <property type="project" value="TreeGrafter"/>
</dbReference>
<dbReference type="Pfam" id="PF00348">
    <property type="entry name" value="polyprenyl_synt"/>
    <property type="match status" value="1"/>
</dbReference>
<dbReference type="SUPFAM" id="SSF48576">
    <property type="entry name" value="Terpenoid synthases"/>
    <property type="match status" value="1"/>
</dbReference>
<proteinExistence type="inferred from homology"/>
<keyword evidence="5" id="KW-0460">Magnesium</keyword>
<evidence type="ECO:0000256" key="2">
    <source>
        <dbReference type="ARBA" id="ARBA00006706"/>
    </source>
</evidence>
<evidence type="ECO:0000313" key="7">
    <source>
        <dbReference type="EMBL" id="CEK63743.1"/>
    </source>
</evidence>
<evidence type="ECO:0000256" key="5">
    <source>
        <dbReference type="ARBA" id="ARBA00022842"/>
    </source>
</evidence>
<dbReference type="InterPro" id="IPR033749">
    <property type="entry name" value="Polyprenyl_synt_CS"/>
</dbReference>
<dbReference type="InterPro" id="IPR008949">
    <property type="entry name" value="Isoprenoid_synthase_dom_sf"/>
</dbReference>
<keyword evidence="4" id="KW-0479">Metal-binding</keyword>
<dbReference type="GO" id="GO:0046872">
    <property type="term" value="F:metal ion binding"/>
    <property type="evidence" value="ECO:0007669"/>
    <property type="project" value="UniProtKB-KW"/>
</dbReference>
<organism evidence="7">
    <name type="scientific">Arion vulgaris</name>
    <dbReference type="NCBI Taxonomy" id="1028688"/>
    <lineage>
        <taxon>Eukaryota</taxon>
        <taxon>Metazoa</taxon>
        <taxon>Spiralia</taxon>
        <taxon>Lophotrochozoa</taxon>
        <taxon>Mollusca</taxon>
        <taxon>Gastropoda</taxon>
        <taxon>Heterobranchia</taxon>
        <taxon>Euthyneura</taxon>
        <taxon>Panpulmonata</taxon>
        <taxon>Eupulmonata</taxon>
        <taxon>Stylommatophora</taxon>
        <taxon>Helicina</taxon>
        <taxon>Arionoidea</taxon>
        <taxon>Arionidae</taxon>
        <taxon>Arion</taxon>
    </lineage>
</organism>
<dbReference type="PANTHER" id="PTHR12001:SF69">
    <property type="entry name" value="ALL TRANS-POLYPRENYL-DIPHOSPHATE SYNTHASE PDSS1"/>
    <property type="match status" value="1"/>
</dbReference>